<keyword evidence="2" id="KW-1185">Reference proteome</keyword>
<name>A0A4Y2BFR1_ARAVE</name>
<comment type="caution">
    <text evidence="1">The sequence shown here is derived from an EMBL/GenBank/DDBJ whole genome shotgun (WGS) entry which is preliminary data.</text>
</comment>
<dbReference type="AlphaFoldDB" id="A0A4Y2BFR1"/>
<evidence type="ECO:0000313" key="1">
    <source>
        <dbReference type="EMBL" id="GBL91102.1"/>
    </source>
</evidence>
<reference evidence="1 2" key="1">
    <citation type="journal article" date="2019" name="Sci. Rep.">
        <title>Orb-weaving spider Araneus ventricosus genome elucidates the spidroin gene catalogue.</title>
        <authorList>
            <person name="Kono N."/>
            <person name="Nakamura H."/>
            <person name="Ohtoshi R."/>
            <person name="Moran D.A.P."/>
            <person name="Shinohara A."/>
            <person name="Yoshida Y."/>
            <person name="Fujiwara M."/>
            <person name="Mori M."/>
            <person name="Tomita M."/>
            <person name="Arakawa K."/>
        </authorList>
    </citation>
    <scope>NUCLEOTIDE SEQUENCE [LARGE SCALE GENOMIC DNA]</scope>
</reference>
<dbReference type="EMBL" id="BGPR01000076">
    <property type="protein sequence ID" value="GBL91102.1"/>
    <property type="molecule type" value="Genomic_DNA"/>
</dbReference>
<gene>
    <name evidence="1" type="ORF">AVEN_184469_1</name>
</gene>
<organism evidence="1 2">
    <name type="scientific">Araneus ventricosus</name>
    <name type="common">Orbweaver spider</name>
    <name type="synonym">Epeira ventricosa</name>
    <dbReference type="NCBI Taxonomy" id="182803"/>
    <lineage>
        <taxon>Eukaryota</taxon>
        <taxon>Metazoa</taxon>
        <taxon>Ecdysozoa</taxon>
        <taxon>Arthropoda</taxon>
        <taxon>Chelicerata</taxon>
        <taxon>Arachnida</taxon>
        <taxon>Araneae</taxon>
        <taxon>Araneomorphae</taxon>
        <taxon>Entelegynae</taxon>
        <taxon>Araneoidea</taxon>
        <taxon>Araneidae</taxon>
        <taxon>Araneus</taxon>
    </lineage>
</organism>
<accession>A0A4Y2BFR1</accession>
<sequence length="147" mass="16883">MIHSYVYHVSVTSSELIPLFYRITELYLHRRVPPSNKYKAGHSPLFQTGIFGRKNLSSRSKTYEIWSKWIRSGVIKKNSKSTTPSADSNLGPRCEPEGQRFKARLNGRYPVYTDLAHAKPVECQMSFPWCGAEAWRWSANLGTIFVI</sequence>
<evidence type="ECO:0000313" key="2">
    <source>
        <dbReference type="Proteomes" id="UP000499080"/>
    </source>
</evidence>
<protein>
    <submittedName>
        <fullName evidence="1">Uncharacterized protein</fullName>
    </submittedName>
</protein>
<dbReference type="Proteomes" id="UP000499080">
    <property type="component" value="Unassembled WGS sequence"/>
</dbReference>
<proteinExistence type="predicted"/>